<keyword evidence="3" id="KW-1003">Cell membrane</keyword>
<dbReference type="Pfam" id="PF00528">
    <property type="entry name" value="BPD_transp_1"/>
    <property type="match status" value="1"/>
</dbReference>
<reference evidence="14" key="1">
    <citation type="submission" date="2022-01" db="EMBL/GenBank/DDBJ databases">
        <title>Genome sequence and assembly of Parabukholderia sp. RG36.</title>
        <authorList>
            <person name="Chhetri G."/>
        </authorList>
    </citation>
    <scope>NUCLEOTIDE SEQUENCE</scope>
    <source>
        <strain evidence="14">RG36</strain>
    </source>
</reference>
<feature type="transmembrane region" description="Helical" evidence="10">
    <location>
        <begin position="130"/>
        <end position="152"/>
    </location>
</feature>
<feature type="transmembrane region" description="Helical" evidence="10">
    <location>
        <begin position="51"/>
        <end position="77"/>
    </location>
</feature>
<dbReference type="PANTHER" id="PTHR42781:SF4">
    <property type="entry name" value="SPERMIDINE_PUTRESCINE IMPORT ATP-BINDING PROTEIN POTA"/>
    <property type="match status" value="1"/>
</dbReference>
<dbReference type="GO" id="GO:0055085">
    <property type="term" value="P:transmembrane transport"/>
    <property type="evidence" value="ECO:0007669"/>
    <property type="project" value="InterPro"/>
</dbReference>
<keyword evidence="7 14" id="KW-0067">ATP-binding</keyword>
<dbReference type="SUPFAM" id="SSF52540">
    <property type="entry name" value="P-loop containing nucleoside triphosphate hydrolases"/>
    <property type="match status" value="1"/>
</dbReference>
<dbReference type="InterPro" id="IPR003439">
    <property type="entry name" value="ABC_transporter-like_ATP-bd"/>
</dbReference>
<feature type="transmembrane region" description="Helical" evidence="10">
    <location>
        <begin position="84"/>
        <end position="110"/>
    </location>
</feature>
<dbReference type="CDD" id="cd06261">
    <property type="entry name" value="TM_PBP2"/>
    <property type="match status" value="1"/>
</dbReference>
<dbReference type="AlphaFoldDB" id="A0A9X1UGH6"/>
<feature type="domain" description="ABC transporter" evidence="12">
    <location>
        <begin position="318"/>
        <end position="542"/>
    </location>
</feature>
<keyword evidence="9 10" id="KW-0472">Membrane</keyword>
<keyword evidence="4" id="KW-0997">Cell inner membrane</keyword>
<evidence type="ECO:0000256" key="5">
    <source>
        <dbReference type="ARBA" id="ARBA00022692"/>
    </source>
</evidence>
<dbReference type="InterPro" id="IPR000515">
    <property type="entry name" value="MetI-like"/>
</dbReference>
<dbReference type="Pfam" id="PF00005">
    <property type="entry name" value="ABC_tran"/>
    <property type="match status" value="1"/>
</dbReference>
<evidence type="ECO:0000256" key="8">
    <source>
        <dbReference type="ARBA" id="ARBA00022989"/>
    </source>
</evidence>
<feature type="domain" description="ABC transmembrane type-1" evidence="13">
    <location>
        <begin position="51"/>
        <end position="250"/>
    </location>
</feature>
<evidence type="ECO:0000256" key="6">
    <source>
        <dbReference type="ARBA" id="ARBA00022741"/>
    </source>
</evidence>
<evidence type="ECO:0000256" key="3">
    <source>
        <dbReference type="ARBA" id="ARBA00022475"/>
    </source>
</evidence>
<evidence type="ECO:0000256" key="7">
    <source>
        <dbReference type="ARBA" id="ARBA00022840"/>
    </source>
</evidence>
<sequence length="661" mass="69805">MTQPAKRAARPLWWLGALLAVYLCAPFFASIPQIGQADWAGVDWHTMGSAVGVSVASASVAALVILVGGVPLGYWLARSRARGVAVLGFVVQLPLALPPLTSGILLLFLIGPYSALGQFFDGALTDSFTGIVLAETFVAAPFLIVAARSAFAAVDPVYDDVAATLGHRAASRFFRVTLPIAWPAIRAGLALAWLRAFGEFGATVMVAYHPYSLPVYTYVVFGGQGLPAMMPLLLPTLGIAIVCAVLSVYSRGARVTLAVSTDNSDELTALTPVAAANTGTNNATNDGASGWASGGANNRANQSTHSGTHSSTSIGAEAGDARLAFAAQRRLGTFTLDVAWQPRTRRLAIIGPSGSGKSLALRIVAGLERNDAGFVSLGAADIGALPPERRQIGYMPQDYGLFPHMTVAQQLAFPVDADAASARYWLAHLGLDTLTQRLPRQLSFGQRQRVALARALTRHSQMLLFDEPFAALDTPRRRRLQQTLRALQREISAVTVIVTHDPDEAALLADEVLVIEHGRTLQAGPVDEVFARPASLRVAQLLGLHNIGVGVVLDSGEIETAGGLRLPCRRDCADAPLATGMHVMWRVSPRALRATSGGPLEGRLAGVSLRHGDRYVTVELAGETFDIPADDAAFPHAGTHASALCFEIDPAGVSAWPAAHS</sequence>
<dbReference type="InterPro" id="IPR027417">
    <property type="entry name" value="P-loop_NTPase"/>
</dbReference>
<dbReference type="SUPFAM" id="SSF161098">
    <property type="entry name" value="MetI-like"/>
    <property type="match status" value="1"/>
</dbReference>
<dbReference type="PROSITE" id="PS50893">
    <property type="entry name" value="ABC_TRANSPORTER_2"/>
    <property type="match status" value="1"/>
</dbReference>
<dbReference type="SMART" id="SM00382">
    <property type="entry name" value="AAA"/>
    <property type="match status" value="1"/>
</dbReference>
<evidence type="ECO:0000259" key="12">
    <source>
        <dbReference type="PROSITE" id="PS50893"/>
    </source>
</evidence>
<dbReference type="InterPro" id="IPR035906">
    <property type="entry name" value="MetI-like_sf"/>
</dbReference>
<evidence type="ECO:0000256" key="2">
    <source>
        <dbReference type="ARBA" id="ARBA00022448"/>
    </source>
</evidence>
<evidence type="ECO:0000256" key="10">
    <source>
        <dbReference type="RuleBase" id="RU363032"/>
    </source>
</evidence>
<comment type="similarity">
    <text evidence="10">Belongs to the binding-protein-dependent transport system permease family.</text>
</comment>
<dbReference type="GO" id="GO:0016887">
    <property type="term" value="F:ATP hydrolysis activity"/>
    <property type="evidence" value="ECO:0007669"/>
    <property type="project" value="InterPro"/>
</dbReference>
<dbReference type="RefSeq" id="WP_238465349.1">
    <property type="nucleotide sequence ID" value="NZ_JAKLJA010000016.1"/>
</dbReference>
<feature type="transmembrane region" description="Helical" evidence="10">
    <location>
        <begin position="200"/>
        <end position="221"/>
    </location>
</feature>
<evidence type="ECO:0000313" key="15">
    <source>
        <dbReference type="Proteomes" id="UP001139308"/>
    </source>
</evidence>
<dbReference type="InterPro" id="IPR050093">
    <property type="entry name" value="ABC_SmlMolc_Importer"/>
</dbReference>
<feature type="region of interest" description="Disordered" evidence="11">
    <location>
        <begin position="278"/>
        <end position="313"/>
    </location>
</feature>
<dbReference type="Proteomes" id="UP001139308">
    <property type="component" value="Unassembled WGS sequence"/>
</dbReference>
<organism evidence="14 15">
    <name type="scientific">Paraburkholderia tagetis</name>
    <dbReference type="NCBI Taxonomy" id="2913261"/>
    <lineage>
        <taxon>Bacteria</taxon>
        <taxon>Pseudomonadati</taxon>
        <taxon>Pseudomonadota</taxon>
        <taxon>Betaproteobacteria</taxon>
        <taxon>Burkholderiales</taxon>
        <taxon>Burkholderiaceae</taxon>
        <taxon>Paraburkholderia</taxon>
    </lineage>
</organism>
<keyword evidence="8 10" id="KW-1133">Transmembrane helix</keyword>
<comment type="caution">
    <text evidence="14">The sequence shown here is derived from an EMBL/GenBank/DDBJ whole genome shotgun (WGS) entry which is preliminary data.</text>
</comment>
<dbReference type="PROSITE" id="PS00211">
    <property type="entry name" value="ABC_TRANSPORTER_1"/>
    <property type="match status" value="1"/>
</dbReference>
<dbReference type="Gene3D" id="1.10.3720.10">
    <property type="entry name" value="MetI-like"/>
    <property type="match status" value="1"/>
</dbReference>
<comment type="subcellular location">
    <subcellularLocation>
        <location evidence="1 10">Cell membrane</location>
        <topology evidence="1 10">Multi-pass membrane protein</topology>
    </subcellularLocation>
</comment>
<evidence type="ECO:0000256" key="11">
    <source>
        <dbReference type="SAM" id="MobiDB-lite"/>
    </source>
</evidence>
<name>A0A9X1UGH6_9BURK</name>
<evidence type="ECO:0000256" key="1">
    <source>
        <dbReference type="ARBA" id="ARBA00004651"/>
    </source>
</evidence>
<dbReference type="Gene3D" id="3.40.50.300">
    <property type="entry name" value="P-loop containing nucleotide triphosphate hydrolases"/>
    <property type="match status" value="1"/>
</dbReference>
<feature type="transmembrane region" description="Helical" evidence="10">
    <location>
        <begin position="173"/>
        <end position="194"/>
    </location>
</feature>
<dbReference type="PANTHER" id="PTHR42781">
    <property type="entry name" value="SPERMIDINE/PUTRESCINE IMPORT ATP-BINDING PROTEIN POTA"/>
    <property type="match status" value="1"/>
</dbReference>
<dbReference type="EMBL" id="JAKLJA010000016">
    <property type="protein sequence ID" value="MCG5075490.1"/>
    <property type="molecule type" value="Genomic_DNA"/>
</dbReference>
<keyword evidence="6" id="KW-0547">Nucleotide-binding</keyword>
<keyword evidence="2 10" id="KW-0813">Transport</keyword>
<accession>A0A9X1UGH6</accession>
<dbReference type="InterPro" id="IPR003593">
    <property type="entry name" value="AAA+_ATPase"/>
</dbReference>
<gene>
    <name evidence="14" type="ORF">L5014_19305</name>
</gene>
<evidence type="ECO:0000256" key="9">
    <source>
        <dbReference type="ARBA" id="ARBA00023136"/>
    </source>
</evidence>
<keyword evidence="15" id="KW-1185">Reference proteome</keyword>
<dbReference type="PROSITE" id="PS50928">
    <property type="entry name" value="ABC_TM1"/>
    <property type="match status" value="1"/>
</dbReference>
<feature type="transmembrane region" description="Helical" evidence="10">
    <location>
        <begin position="12"/>
        <end position="31"/>
    </location>
</feature>
<dbReference type="InterPro" id="IPR017871">
    <property type="entry name" value="ABC_transporter-like_CS"/>
</dbReference>
<evidence type="ECO:0000259" key="13">
    <source>
        <dbReference type="PROSITE" id="PS50928"/>
    </source>
</evidence>
<evidence type="ECO:0000313" key="14">
    <source>
        <dbReference type="EMBL" id="MCG5075490.1"/>
    </source>
</evidence>
<dbReference type="GO" id="GO:0005524">
    <property type="term" value="F:ATP binding"/>
    <property type="evidence" value="ECO:0007669"/>
    <property type="project" value="UniProtKB-KW"/>
</dbReference>
<keyword evidence="5 10" id="KW-0812">Transmembrane</keyword>
<proteinExistence type="inferred from homology"/>
<dbReference type="GO" id="GO:0005886">
    <property type="term" value="C:plasma membrane"/>
    <property type="evidence" value="ECO:0007669"/>
    <property type="project" value="UniProtKB-SubCell"/>
</dbReference>
<protein>
    <submittedName>
        <fullName evidence="14">ATP-binding cassette domain-containing protein</fullName>
    </submittedName>
</protein>
<feature type="transmembrane region" description="Helical" evidence="10">
    <location>
        <begin position="228"/>
        <end position="249"/>
    </location>
</feature>
<evidence type="ECO:0000256" key="4">
    <source>
        <dbReference type="ARBA" id="ARBA00022519"/>
    </source>
</evidence>